<dbReference type="Gene3D" id="3.40.220.10">
    <property type="entry name" value="Leucine Aminopeptidase, subunit E, domain 1"/>
    <property type="match status" value="1"/>
</dbReference>
<proteinExistence type="predicted"/>
<feature type="compositionally biased region" description="Basic and acidic residues" evidence="1">
    <location>
        <begin position="650"/>
        <end position="677"/>
    </location>
</feature>
<feature type="compositionally biased region" description="Basic and acidic residues" evidence="1">
    <location>
        <begin position="712"/>
        <end position="774"/>
    </location>
</feature>
<feature type="compositionally biased region" description="Basic and acidic residues" evidence="1">
    <location>
        <begin position="693"/>
        <end position="705"/>
    </location>
</feature>
<evidence type="ECO:0000256" key="1">
    <source>
        <dbReference type="SAM" id="MobiDB-lite"/>
    </source>
</evidence>
<feature type="compositionally biased region" description="Acidic residues" evidence="1">
    <location>
        <begin position="580"/>
        <end position="591"/>
    </location>
</feature>
<reference evidence="2 3" key="1">
    <citation type="submission" date="2017-12" db="EMBL/GenBank/DDBJ databases">
        <title>Comparative genomics of Botrytis spp.</title>
        <authorList>
            <person name="Valero-Jimenez C.A."/>
            <person name="Tapia P."/>
            <person name="Veloso J."/>
            <person name="Silva-Moreno E."/>
            <person name="Staats M."/>
            <person name="Valdes J.H."/>
            <person name="Van Kan J.A.L."/>
        </authorList>
    </citation>
    <scope>NUCLEOTIDE SEQUENCE [LARGE SCALE GENOMIC DNA]</scope>
    <source>
        <strain evidence="2 3">Bp0003</strain>
    </source>
</reference>
<gene>
    <name evidence="2" type="ORF">BPAE_0064g00400</name>
</gene>
<dbReference type="Proteomes" id="UP000297910">
    <property type="component" value="Unassembled WGS sequence"/>
</dbReference>
<dbReference type="EMBL" id="PQXI01000064">
    <property type="protein sequence ID" value="TGO26224.1"/>
    <property type="molecule type" value="Genomic_DNA"/>
</dbReference>
<organism evidence="2 3">
    <name type="scientific">Botrytis paeoniae</name>
    <dbReference type="NCBI Taxonomy" id="278948"/>
    <lineage>
        <taxon>Eukaryota</taxon>
        <taxon>Fungi</taxon>
        <taxon>Dikarya</taxon>
        <taxon>Ascomycota</taxon>
        <taxon>Pezizomycotina</taxon>
        <taxon>Leotiomycetes</taxon>
        <taxon>Helotiales</taxon>
        <taxon>Sclerotiniaceae</taxon>
        <taxon>Botrytis</taxon>
    </lineage>
</organism>
<feature type="region of interest" description="Disordered" evidence="1">
    <location>
        <begin position="1"/>
        <end position="33"/>
    </location>
</feature>
<feature type="compositionally biased region" description="Basic and acidic residues" evidence="1">
    <location>
        <begin position="563"/>
        <end position="579"/>
    </location>
</feature>
<evidence type="ECO:0000313" key="3">
    <source>
        <dbReference type="Proteomes" id="UP000297910"/>
    </source>
</evidence>
<comment type="caution">
    <text evidence="2">The sequence shown here is derived from an EMBL/GenBank/DDBJ whole genome shotgun (WGS) entry which is preliminary data.</text>
</comment>
<feature type="compositionally biased region" description="Basic and acidic residues" evidence="1">
    <location>
        <begin position="804"/>
        <end position="822"/>
    </location>
</feature>
<feature type="compositionally biased region" description="Basic and acidic residues" evidence="1">
    <location>
        <begin position="161"/>
        <end position="180"/>
    </location>
</feature>
<evidence type="ECO:0000313" key="2">
    <source>
        <dbReference type="EMBL" id="TGO26224.1"/>
    </source>
</evidence>
<protein>
    <recommendedName>
        <fullName evidence="4">ADP-ribose 1''-phosphate phosphatase</fullName>
    </recommendedName>
</protein>
<accession>A0A4Z1FMW8</accession>
<feature type="region of interest" description="Disordered" evidence="1">
    <location>
        <begin position="159"/>
        <end position="180"/>
    </location>
</feature>
<sequence length="889" mass="96800">MASPTPNPSNTIPPFYFPSKPSTSTSTSTSTPLPLTQSLLLSSSSDPLAPLELRLVSLLSYPCTAIVNPISQSPSAYRLMRAKGSMTGVADSRLVDSGLVDSPSKMGMTIGTGTPQISLPGLIDKTAGEELAKWREKNWKEGLNAGACGVSGSFGLGDGGGFEKQKNGKVEKRDEANERPKYIIHTHAPNFADKAYSTPLVKQLLVNCYRGALVEAMGIAGREEEGERQKKEHEQEEEQEESAPNNEKKRMDENEIFPGSTEEDILMANTDEDVSAEKGSIPDMSRKRGLGSFGTVNMAGSMSGSASLASPNDLSLDVFGVLPIPSPSILPSTSIPSITSIPPIPLPSSISSTSVPLISHGASKHHISQSSPKPTGAIIAFPAISTGHKSFPHRLAARIAVGTVRDFLRHPIFGAARRKKIRKVVFCVWPVDSPNRKALQVAFGLNFPPPLPQSAPLSPVSNQLSTPPFSPSIKGKKGFDFKLGLAFRDFEGQESGVPRIVVTPPVTPMVGSGLSLSLGSGERDRDSSGLGNSEGKRLSREDGNLEDGGSESVGEMGMDVDMDMEKGKEKEKEEQKDLEVEAEMETEEDDGIGVGGNLTAGGGQGGEEVREEEELREVKLLKAELEEELREKVRRLKAEVEKVELREQLRLLEADMERKHRRDSSGRDRRGRKETYRQRKRQQGLRLAAAMRVRREREREREGRKRYLNLGERLRLGERDTKTPERMPGTAERKTEKSVDERIGEKEVDPMKVADEGVQRPEVGDDTGSPERKLRIGGRAEGSQSKDKESQENIKVSGYVRRHGGIETRNKQGRRYPERADKEDDQEVVILNNVEGGNREKGGDNAEDQSGATTRSETEGDGSEITEVGVTVGSSREPEISANSVAEVS</sequence>
<feature type="compositionally biased region" description="Gly residues" evidence="1">
    <location>
        <begin position="592"/>
        <end position="606"/>
    </location>
</feature>
<keyword evidence="3" id="KW-1185">Reference proteome</keyword>
<dbReference type="AlphaFoldDB" id="A0A4Z1FMW8"/>
<dbReference type="SUPFAM" id="SSF52949">
    <property type="entry name" value="Macro domain-like"/>
    <property type="match status" value="1"/>
</dbReference>
<feature type="region of interest" description="Disordered" evidence="1">
    <location>
        <begin position="223"/>
        <end position="252"/>
    </location>
</feature>
<feature type="compositionally biased region" description="Low complexity" evidence="1">
    <location>
        <begin position="501"/>
        <end position="520"/>
    </location>
</feature>
<feature type="compositionally biased region" description="Basic and acidic residues" evidence="1">
    <location>
        <begin position="534"/>
        <end position="543"/>
    </location>
</feature>
<feature type="region of interest" description="Disordered" evidence="1">
    <location>
        <begin position="501"/>
        <end position="612"/>
    </location>
</feature>
<feature type="region of interest" description="Disordered" evidence="1">
    <location>
        <begin position="650"/>
        <end position="889"/>
    </location>
</feature>
<evidence type="ECO:0008006" key="4">
    <source>
        <dbReference type="Google" id="ProtNLM"/>
    </source>
</evidence>
<dbReference type="InterPro" id="IPR043472">
    <property type="entry name" value="Macro_dom-like"/>
</dbReference>
<name>A0A4Z1FMW8_9HELO</name>
<feature type="compositionally biased region" description="Basic and acidic residues" evidence="1">
    <location>
        <begin position="223"/>
        <end position="234"/>
    </location>
</feature>